<proteinExistence type="predicted"/>
<dbReference type="AlphaFoldDB" id="A0A8D9DZP8"/>
<dbReference type="EMBL" id="HBUF01052533">
    <property type="protein sequence ID" value="CAG6622422.1"/>
    <property type="molecule type" value="Transcribed_RNA"/>
</dbReference>
<dbReference type="EMBL" id="HBUF01552453">
    <property type="protein sequence ID" value="CAG6759387.1"/>
    <property type="molecule type" value="Transcribed_RNA"/>
</dbReference>
<sequence length="131" mass="14609">MWKPWRMTSPVTSVSDWRRNRRPSSSVSSVIDGLSIWGIWPVMRSLILNSRVTCVRRSLPHRLLWRSTVGSMATVLLERAGEEGVSWSQTRATSADACSPNIQSWSNTWSPSTIYLAVRVHPGVVGSATRG</sequence>
<name>A0A8D9DZP8_9HEMI</name>
<protein>
    <submittedName>
        <fullName evidence="1">Uncharacterized protein</fullName>
    </submittedName>
</protein>
<dbReference type="EMBL" id="HBUF01389225">
    <property type="protein sequence ID" value="CAG6733245.1"/>
    <property type="molecule type" value="Transcribed_RNA"/>
</dbReference>
<evidence type="ECO:0000313" key="1">
    <source>
        <dbReference type="EMBL" id="CAG6733245.1"/>
    </source>
</evidence>
<organism evidence="1">
    <name type="scientific">Cacopsylla melanoneura</name>
    <dbReference type="NCBI Taxonomy" id="428564"/>
    <lineage>
        <taxon>Eukaryota</taxon>
        <taxon>Metazoa</taxon>
        <taxon>Ecdysozoa</taxon>
        <taxon>Arthropoda</taxon>
        <taxon>Hexapoda</taxon>
        <taxon>Insecta</taxon>
        <taxon>Pterygota</taxon>
        <taxon>Neoptera</taxon>
        <taxon>Paraneoptera</taxon>
        <taxon>Hemiptera</taxon>
        <taxon>Sternorrhyncha</taxon>
        <taxon>Psylloidea</taxon>
        <taxon>Psyllidae</taxon>
        <taxon>Psyllinae</taxon>
        <taxon>Cacopsylla</taxon>
    </lineage>
</organism>
<reference evidence="1" key="1">
    <citation type="submission" date="2021-05" db="EMBL/GenBank/DDBJ databases">
        <authorList>
            <person name="Alioto T."/>
            <person name="Alioto T."/>
            <person name="Gomez Garrido J."/>
        </authorList>
    </citation>
    <scope>NUCLEOTIDE SEQUENCE</scope>
</reference>
<dbReference type="EMBL" id="HBUF01246443">
    <property type="protein sequence ID" value="CAG6678596.1"/>
    <property type="molecule type" value="Transcribed_RNA"/>
</dbReference>
<dbReference type="EMBL" id="HBUF01052535">
    <property type="protein sequence ID" value="CAG6622426.1"/>
    <property type="molecule type" value="Transcribed_RNA"/>
</dbReference>
<accession>A0A8D9DZP8</accession>